<feature type="compositionally biased region" description="Basic and acidic residues" evidence="1">
    <location>
        <begin position="654"/>
        <end position="663"/>
    </location>
</feature>
<feature type="region of interest" description="Disordered" evidence="1">
    <location>
        <begin position="475"/>
        <end position="764"/>
    </location>
</feature>
<feature type="region of interest" description="Disordered" evidence="1">
    <location>
        <begin position="404"/>
        <end position="435"/>
    </location>
</feature>
<feature type="region of interest" description="Disordered" evidence="1">
    <location>
        <begin position="776"/>
        <end position="849"/>
    </location>
</feature>
<feature type="compositionally biased region" description="Basic and acidic residues" evidence="1">
    <location>
        <begin position="994"/>
        <end position="1004"/>
    </location>
</feature>
<feature type="compositionally biased region" description="Polar residues" evidence="1">
    <location>
        <begin position="666"/>
        <end position="688"/>
    </location>
</feature>
<dbReference type="EMBL" id="JBJQOH010000002">
    <property type="protein sequence ID" value="KAL3696805.1"/>
    <property type="molecule type" value="Genomic_DNA"/>
</dbReference>
<feature type="compositionally biased region" description="Basic and acidic residues" evidence="1">
    <location>
        <begin position="808"/>
        <end position="829"/>
    </location>
</feature>
<comment type="caution">
    <text evidence="2">The sequence shown here is derived from an EMBL/GenBank/DDBJ whole genome shotgun (WGS) entry which is preliminary data.</text>
</comment>
<feature type="region of interest" description="Disordered" evidence="1">
    <location>
        <begin position="1027"/>
        <end position="1137"/>
    </location>
</feature>
<feature type="compositionally biased region" description="Basic and acidic residues" evidence="1">
    <location>
        <begin position="272"/>
        <end position="297"/>
    </location>
</feature>
<feature type="region of interest" description="Disordered" evidence="1">
    <location>
        <begin position="866"/>
        <end position="1007"/>
    </location>
</feature>
<protein>
    <submittedName>
        <fullName evidence="2">Uncharacterized protein</fullName>
    </submittedName>
</protein>
<proteinExistence type="predicted"/>
<feature type="compositionally biased region" description="Basic and acidic residues" evidence="1">
    <location>
        <begin position="214"/>
        <end position="226"/>
    </location>
</feature>
<reference evidence="2 3" key="1">
    <citation type="submission" date="2024-09" db="EMBL/GenBank/DDBJ databases">
        <title>Chromosome-scale assembly of Riccia sorocarpa.</title>
        <authorList>
            <person name="Paukszto L."/>
        </authorList>
    </citation>
    <scope>NUCLEOTIDE SEQUENCE [LARGE SCALE GENOMIC DNA]</scope>
    <source>
        <strain evidence="2">LP-2024</strain>
        <tissue evidence="2">Aerial parts of the thallus</tissue>
    </source>
</reference>
<feature type="compositionally biased region" description="Basic and acidic residues" evidence="1">
    <location>
        <begin position="966"/>
        <end position="987"/>
    </location>
</feature>
<feature type="region of interest" description="Disordered" evidence="1">
    <location>
        <begin position="174"/>
        <end position="309"/>
    </location>
</feature>
<keyword evidence="3" id="KW-1185">Reference proteome</keyword>
<feature type="compositionally biased region" description="Basic and acidic residues" evidence="1">
    <location>
        <begin position="495"/>
        <end position="504"/>
    </location>
</feature>
<feature type="compositionally biased region" description="Basic and acidic residues" evidence="1">
    <location>
        <begin position="695"/>
        <end position="712"/>
    </location>
</feature>
<feature type="compositionally biased region" description="Basic and acidic residues" evidence="1">
    <location>
        <begin position="1075"/>
        <end position="1108"/>
    </location>
</feature>
<feature type="region of interest" description="Disordered" evidence="1">
    <location>
        <begin position="51"/>
        <end position="88"/>
    </location>
</feature>
<feature type="compositionally biased region" description="Basic and acidic residues" evidence="1">
    <location>
        <begin position="1044"/>
        <end position="1065"/>
    </location>
</feature>
<feature type="compositionally biased region" description="Polar residues" evidence="1">
    <location>
        <begin position="232"/>
        <end position="252"/>
    </location>
</feature>
<feature type="compositionally biased region" description="Basic and acidic residues" evidence="1">
    <location>
        <begin position="887"/>
        <end position="897"/>
    </location>
</feature>
<feature type="compositionally biased region" description="Basic and acidic residues" evidence="1">
    <location>
        <begin position="478"/>
        <end position="489"/>
    </location>
</feature>
<evidence type="ECO:0000313" key="2">
    <source>
        <dbReference type="EMBL" id="KAL3696805.1"/>
    </source>
</evidence>
<dbReference type="AlphaFoldDB" id="A0ABD3I2Y1"/>
<feature type="compositionally biased region" description="Polar residues" evidence="1">
    <location>
        <begin position="935"/>
        <end position="948"/>
    </location>
</feature>
<feature type="compositionally biased region" description="Basic and acidic residues" evidence="1">
    <location>
        <begin position="65"/>
        <end position="80"/>
    </location>
</feature>
<sequence length="1137" mass="123684">MGVMTGPSDIAAGVNFISLPSWSRAASAAGSSFDSFRRYRFSCHAHGRFRHSPPSDARLSISSSHKMEDRFSSESRRMPEESSGDVSTNRGMKFQTVHRVLAVVLSTLLSGTPALAGVETTLEPKLSGLVDTSTDKVSSVEAILAKQLARRFREMSDEELILVLQELLKASRSSVSSSQDAVLDPKPQNLGENRIPANAGNDAQYPLPQAKPGGEVRNEVEPKEGGTKNGGLETSTLPGPSTTQASGITDYTLTEKAPPPGKEPLPVPQEIITREDPSSSAGAREEREEAATKEPPGRSDNGGESETEDMTGMLWDEWRRRVKDQGPLEPAISEEGSNTATGRAIDFWEKVQSFSRTTKNGASEFSAWIGDNQEAVGGGLLASGIIFSVLFVREKFLSLKVGNRNETDTSTKDARSPTKSQPSPSDKDSSEKNQGSFLQSIRRSFGDERNRLLGSEKASSQAENSQLPAWENIIGISNDKDSGPDRPSRDSMLQRSKEARDNRTDIATQDSDTPRTNFLSPSEQEQDSPPGSLRGQGGGKQKSIRLKTSSNGVDDSYPRQWRKNGNEENGVYKSSQFPQVTGGVSERSTNSEAPELEEMTSSRAVDEPPTREKKGPLRSLDSKEQRNWKVHGSTVGKRTGLDSGEKVPFAGFQRMEEPRKVDDLQSGFSQGGLSHQTRGNHVQNSYESESAVKPNRLEKEVDKLELQDRLESKTASPEEVGEVVVNASQESTSSQPGGSDGNEAVERTATTRMTPFGESMSVNSGAKDYAVLKKSLSPSSGASLRLGNNRLATEPSKRSRIQDPVLLRNHDQNEAEDSKQGAEVQEIRAPEAVNDMDTQIRASGSSGLEDEGLGLRFVMEQDVNGRSASGNTLAGGPGRTYSKSMRRSADMREEEVATGKATEGPIFDSGGIPVRKVRSDMSSAARKKRLLGSEVGNQVSGRVSTSLGENRRVDASSNRGATASEEGFRKGEADWKSGKRYSSEGRHNTGRNSSESRGDGHSRPQLDSFVHNQDFWVRDSDGVFIKQPIESQGKILRGKQINRMPDKGGDYENRKVDGESVKLTEVRNGAAKPGQRKERSNHGFDYRELYLTPKEKDSNSSESFDSKSAEINGYSGILNPSDNGGTKPIRYGTERTP</sequence>
<feature type="compositionally biased region" description="Basic and acidic residues" evidence="1">
    <location>
        <begin position="604"/>
        <end position="627"/>
    </location>
</feature>
<evidence type="ECO:0000256" key="1">
    <source>
        <dbReference type="SAM" id="MobiDB-lite"/>
    </source>
</evidence>
<gene>
    <name evidence="2" type="ORF">R1sor_010881</name>
</gene>
<feature type="compositionally biased region" description="Polar residues" evidence="1">
    <location>
        <begin position="505"/>
        <end position="529"/>
    </location>
</feature>
<feature type="compositionally biased region" description="Pro residues" evidence="1">
    <location>
        <begin position="257"/>
        <end position="267"/>
    </location>
</feature>
<feature type="compositionally biased region" description="Polar residues" evidence="1">
    <location>
        <begin position="726"/>
        <end position="737"/>
    </location>
</feature>
<feature type="compositionally biased region" description="Basic and acidic residues" evidence="1">
    <location>
        <begin position="404"/>
        <end position="416"/>
    </location>
</feature>
<evidence type="ECO:0000313" key="3">
    <source>
        <dbReference type="Proteomes" id="UP001633002"/>
    </source>
</evidence>
<accession>A0ABD3I2Y1</accession>
<name>A0ABD3I2Y1_9MARC</name>
<organism evidence="2 3">
    <name type="scientific">Riccia sorocarpa</name>
    <dbReference type="NCBI Taxonomy" id="122646"/>
    <lineage>
        <taxon>Eukaryota</taxon>
        <taxon>Viridiplantae</taxon>
        <taxon>Streptophyta</taxon>
        <taxon>Embryophyta</taxon>
        <taxon>Marchantiophyta</taxon>
        <taxon>Marchantiopsida</taxon>
        <taxon>Marchantiidae</taxon>
        <taxon>Marchantiales</taxon>
        <taxon>Ricciaceae</taxon>
        <taxon>Riccia</taxon>
    </lineage>
</organism>
<dbReference type="Proteomes" id="UP001633002">
    <property type="component" value="Unassembled WGS sequence"/>
</dbReference>